<keyword evidence="3" id="KW-1185">Reference proteome</keyword>
<feature type="region of interest" description="Disordered" evidence="1">
    <location>
        <begin position="1"/>
        <end position="28"/>
    </location>
</feature>
<name>A0A7J7G3S6_CAMSI</name>
<evidence type="ECO:0000313" key="2">
    <source>
        <dbReference type="EMBL" id="KAF5934258.1"/>
    </source>
</evidence>
<evidence type="ECO:0000313" key="3">
    <source>
        <dbReference type="Proteomes" id="UP000593564"/>
    </source>
</evidence>
<reference evidence="3" key="1">
    <citation type="journal article" date="2020" name="Nat. Commun.">
        <title>Genome assembly of wild tea tree DASZ reveals pedigree and selection history of tea varieties.</title>
        <authorList>
            <person name="Zhang W."/>
            <person name="Zhang Y."/>
            <person name="Qiu H."/>
            <person name="Guo Y."/>
            <person name="Wan H."/>
            <person name="Zhang X."/>
            <person name="Scossa F."/>
            <person name="Alseekh S."/>
            <person name="Zhang Q."/>
            <person name="Wang P."/>
            <person name="Xu L."/>
            <person name="Schmidt M.H."/>
            <person name="Jia X."/>
            <person name="Li D."/>
            <person name="Zhu A."/>
            <person name="Guo F."/>
            <person name="Chen W."/>
            <person name="Ni D."/>
            <person name="Usadel B."/>
            <person name="Fernie A.R."/>
            <person name="Wen W."/>
        </authorList>
    </citation>
    <scope>NUCLEOTIDE SEQUENCE [LARGE SCALE GENOMIC DNA]</scope>
    <source>
        <strain evidence="3">cv. G240</strain>
    </source>
</reference>
<proteinExistence type="predicted"/>
<reference evidence="2 3" key="2">
    <citation type="submission" date="2020-07" db="EMBL/GenBank/DDBJ databases">
        <title>Genome assembly of wild tea tree DASZ reveals pedigree and selection history of tea varieties.</title>
        <authorList>
            <person name="Zhang W."/>
        </authorList>
    </citation>
    <scope>NUCLEOTIDE SEQUENCE [LARGE SCALE GENOMIC DNA]</scope>
    <source>
        <strain evidence="3">cv. G240</strain>
        <tissue evidence="2">Leaf</tissue>
    </source>
</reference>
<sequence length="128" mass="15024">MGSINLENQPIPDEEEPNDNTMPSNEQPHYWTDYLALEQERCNQRLQWEQQMANQLNTLGTRFDEFGTRFDEIATAQNSLIHQFGEFCVDSERHAELTRNCIDLIDHRVTQLYHQHFPPPPTPLDKDA</sequence>
<organism evidence="2 3">
    <name type="scientific">Camellia sinensis</name>
    <name type="common">Tea plant</name>
    <name type="synonym">Thea sinensis</name>
    <dbReference type="NCBI Taxonomy" id="4442"/>
    <lineage>
        <taxon>Eukaryota</taxon>
        <taxon>Viridiplantae</taxon>
        <taxon>Streptophyta</taxon>
        <taxon>Embryophyta</taxon>
        <taxon>Tracheophyta</taxon>
        <taxon>Spermatophyta</taxon>
        <taxon>Magnoliopsida</taxon>
        <taxon>eudicotyledons</taxon>
        <taxon>Gunneridae</taxon>
        <taxon>Pentapetalae</taxon>
        <taxon>asterids</taxon>
        <taxon>Ericales</taxon>
        <taxon>Theaceae</taxon>
        <taxon>Camellia</taxon>
    </lineage>
</organism>
<protein>
    <submittedName>
        <fullName evidence="2">Uncharacterized protein</fullName>
    </submittedName>
</protein>
<dbReference type="EMBL" id="JACBKZ010000014">
    <property type="protein sequence ID" value="KAF5934258.1"/>
    <property type="molecule type" value="Genomic_DNA"/>
</dbReference>
<evidence type="ECO:0000256" key="1">
    <source>
        <dbReference type="SAM" id="MobiDB-lite"/>
    </source>
</evidence>
<dbReference type="Proteomes" id="UP000593564">
    <property type="component" value="Unassembled WGS sequence"/>
</dbReference>
<comment type="caution">
    <text evidence="2">The sequence shown here is derived from an EMBL/GenBank/DDBJ whole genome shotgun (WGS) entry which is preliminary data.</text>
</comment>
<gene>
    <name evidence="2" type="ORF">HYC85_030429</name>
</gene>
<accession>A0A7J7G3S6</accession>
<dbReference type="AlphaFoldDB" id="A0A7J7G3S6"/>